<feature type="non-terminal residue" evidence="2">
    <location>
        <position position="1"/>
    </location>
</feature>
<evidence type="ECO:0000313" key="3">
    <source>
        <dbReference type="Proteomes" id="UP000780801"/>
    </source>
</evidence>
<dbReference type="AlphaFoldDB" id="A0A9P6FW88"/>
<keyword evidence="3" id="KW-1185">Reference proteome</keyword>
<reference evidence="2" key="1">
    <citation type="journal article" date="2020" name="Fungal Divers.">
        <title>Resolving the Mortierellaceae phylogeny through synthesis of multi-gene phylogenetics and phylogenomics.</title>
        <authorList>
            <person name="Vandepol N."/>
            <person name="Liber J."/>
            <person name="Desiro A."/>
            <person name="Na H."/>
            <person name="Kennedy M."/>
            <person name="Barry K."/>
            <person name="Grigoriev I.V."/>
            <person name="Miller A.N."/>
            <person name="O'Donnell K."/>
            <person name="Stajich J.E."/>
            <person name="Bonito G."/>
        </authorList>
    </citation>
    <scope>NUCLEOTIDE SEQUENCE</scope>
    <source>
        <strain evidence="2">KOD1015</strain>
    </source>
</reference>
<evidence type="ECO:0000256" key="1">
    <source>
        <dbReference type="SAM" id="MobiDB-lite"/>
    </source>
</evidence>
<protein>
    <submittedName>
        <fullName evidence="2">Uncharacterized protein</fullName>
    </submittedName>
</protein>
<proteinExistence type="predicted"/>
<name>A0A9P6FW88_9FUNG</name>
<evidence type="ECO:0000313" key="2">
    <source>
        <dbReference type="EMBL" id="KAF9581840.1"/>
    </source>
</evidence>
<dbReference type="Proteomes" id="UP000780801">
    <property type="component" value="Unassembled WGS sequence"/>
</dbReference>
<feature type="compositionally biased region" description="Polar residues" evidence="1">
    <location>
        <begin position="63"/>
        <end position="73"/>
    </location>
</feature>
<feature type="region of interest" description="Disordered" evidence="1">
    <location>
        <begin position="63"/>
        <end position="90"/>
    </location>
</feature>
<sequence length="110" mass="12071">SYPESTYSGPGGYALYRQRTLRRQASAHWFLGQWEVNTATKTTSGQEKVASPDPVLVVSVPMTSPVSEQQVPTSGVEYASTERSEDGTGELSVYVCKDCKDPTSGRHRKQ</sequence>
<dbReference type="EMBL" id="JAABOA010001302">
    <property type="protein sequence ID" value="KAF9581840.1"/>
    <property type="molecule type" value="Genomic_DNA"/>
</dbReference>
<accession>A0A9P6FW88</accession>
<organism evidence="2 3">
    <name type="scientific">Lunasporangiospora selenospora</name>
    <dbReference type="NCBI Taxonomy" id="979761"/>
    <lineage>
        <taxon>Eukaryota</taxon>
        <taxon>Fungi</taxon>
        <taxon>Fungi incertae sedis</taxon>
        <taxon>Mucoromycota</taxon>
        <taxon>Mortierellomycotina</taxon>
        <taxon>Mortierellomycetes</taxon>
        <taxon>Mortierellales</taxon>
        <taxon>Mortierellaceae</taxon>
        <taxon>Lunasporangiospora</taxon>
    </lineage>
</organism>
<comment type="caution">
    <text evidence="2">The sequence shown here is derived from an EMBL/GenBank/DDBJ whole genome shotgun (WGS) entry which is preliminary data.</text>
</comment>
<gene>
    <name evidence="2" type="ORF">BGW38_001006</name>
</gene>